<comment type="caution">
    <text evidence="1">The sequence shown here is derived from an EMBL/GenBank/DDBJ whole genome shotgun (WGS) entry which is preliminary data.</text>
</comment>
<evidence type="ECO:0000313" key="2">
    <source>
        <dbReference type="Proteomes" id="UP000746612"/>
    </source>
</evidence>
<proteinExistence type="predicted"/>
<sequence>MGSSRIIKSTVQCQASYKLSLVASPSRPIGQSAYPYEVSTDTDTMAFTWEGSSSKTLYPYYSPNQTR</sequence>
<protein>
    <submittedName>
        <fullName evidence="1">Uncharacterized protein</fullName>
    </submittedName>
</protein>
<reference evidence="1" key="1">
    <citation type="submission" date="2021-03" db="EMBL/GenBank/DDBJ databases">
        <authorList>
            <person name="Alouane T."/>
            <person name="Langin T."/>
            <person name="Bonhomme L."/>
        </authorList>
    </citation>
    <scope>NUCLEOTIDE SEQUENCE</scope>
    <source>
        <strain evidence="1">MDC_Fg202</strain>
    </source>
</reference>
<accession>A0A8H3JT87</accession>
<evidence type="ECO:0000313" key="1">
    <source>
        <dbReference type="EMBL" id="CAG2008113.1"/>
    </source>
</evidence>
<dbReference type="Proteomes" id="UP000746612">
    <property type="component" value="Unassembled WGS sequence"/>
</dbReference>
<name>A0A8H3JT87_GIBZA</name>
<organism evidence="1 2">
    <name type="scientific">Gibberella zeae</name>
    <name type="common">Wheat head blight fungus</name>
    <name type="synonym">Fusarium graminearum</name>
    <dbReference type="NCBI Taxonomy" id="5518"/>
    <lineage>
        <taxon>Eukaryota</taxon>
        <taxon>Fungi</taxon>
        <taxon>Dikarya</taxon>
        <taxon>Ascomycota</taxon>
        <taxon>Pezizomycotina</taxon>
        <taxon>Sordariomycetes</taxon>
        <taxon>Hypocreomycetidae</taxon>
        <taxon>Hypocreales</taxon>
        <taxon>Nectriaceae</taxon>
        <taxon>Fusarium</taxon>
    </lineage>
</organism>
<dbReference type="AlphaFoldDB" id="A0A8H3JT87"/>
<gene>
    <name evidence="1" type="ORF">MDCFG202_LOCUS546064</name>
</gene>
<dbReference type="EMBL" id="CAJPIJ010000189">
    <property type="protein sequence ID" value="CAG2008113.1"/>
    <property type="molecule type" value="Genomic_DNA"/>
</dbReference>